<evidence type="ECO:0000313" key="1">
    <source>
        <dbReference type="EMBL" id="CAG7724155.1"/>
    </source>
</evidence>
<dbReference type="AlphaFoldDB" id="A0A8J2JY84"/>
<feature type="non-terminal residue" evidence="1">
    <location>
        <position position="1"/>
    </location>
</feature>
<gene>
    <name evidence="1" type="ORF">AFUS01_LOCUS13192</name>
</gene>
<dbReference type="EMBL" id="CAJVCH010106184">
    <property type="protein sequence ID" value="CAG7724155.1"/>
    <property type="molecule type" value="Genomic_DNA"/>
</dbReference>
<evidence type="ECO:0000313" key="2">
    <source>
        <dbReference type="Proteomes" id="UP000708208"/>
    </source>
</evidence>
<accession>A0A8J2JY84</accession>
<name>A0A8J2JY84_9HEXA</name>
<dbReference type="Proteomes" id="UP000708208">
    <property type="component" value="Unassembled WGS sequence"/>
</dbReference>
<protein>
    <submittedName>
        <fullName evidence="1">Uncharacterized protein</fullName>
    </submittedName>
</protein>
<comment type="caution">
    <text evidence="1">The sequence shown here is derived from an EMBL/GenBank/DDBJ whole genome shotgun (WGS) entry which is preliminary data.</text>
</comment>
<organism evidence="1 2">
    <name type="scientific">Allacma fusca</name>
    <dbReference type="NCBI Taxonomy" id="39272"/>
    <lineage>
        <taxon>Eukaryota</taxon>
        <taxon>Metazoa</taxon>
        <taxon>Ecdysozoa</taxon>
        <taxon>Arthropoda</taxon>
        <taxon>Hexapoda</taxon>
        <taxon>Collembola</taxon>
        <taxon>Symphypleona</taxon>
        <taxon>Sminthuridae</taxon>
        <taxon>Allacma</taxon>
    </lineage>
</organism>
<keyword evidence="2" id="KW-1185">Reference proteome</keyword>
<sequence>IQDVLLPGLSYHRADLQCLVGGVLQIQLKNLKPKGRYREIINNLQQAIALQREALKFYGGGFPKTDGKGSRADYLAHNIECASDDLECVLATNFQNSM</sequence>
<reference evidence="1" key="1">
    <citation type="submission" date="2021-06" db="EMBL/GenBank/DDBJ databases">
        <authorList>
            <person name="Hodson N. C."/>
            <person name="Mongue J. A."/>
            <person name="Jaron S. K."/>
        </authorList>
    </citation>
    <scope>NUCLEOTIDE SEQUENCE</scope>
</reference>
<proteinExistence type="predicted"/>